<reference evidence="1 2" key="1">
    <citation type="journal article" date="2010" name="Stand. Genomic Sci.">
        <title>Complete genome sequence of Intrasporangium calvum type strain (7 KIP).</title>
        <authorList>
            <person name="Del Rio T.G."/>
            <person name="Chertkov O."/>
            <person name="Yasawong M."/>
            <person name="Lucas S."/>
            <person name="Deshpande S."/>
            <person name="Cheng J.F."/>
            <person name="Detter C."/>
            <person name="Tapia R."/>
            <person name="Han C."/>
            <person name="Goodwin L."/>
            <person name="Pitluck S."/>
            <person name="Liolios K."/>
            <person name="Ivanova N."/>
            <person name="Mavromatis K."/>
            <person name="Pati A."/>
            <person name="Chen A."/>
            <person name="Palaniappan K."/>
            <person name="Land M."/>
            <person name="Hauser L."/>
            <person name="Chang Y.J."/>
            <person name="Jeffries C.D."/>
            <person name="Rohde M."/>
            <person name="Pukall R."/>
            <person name="Sikorski J."/>
            <person name="Goker M."/>
            <person name="Woyke T."/>
            <person name="Bristow J."/>
            <person name="Eisen J.A."/>
            <person name="Markowitz V."/>
            <person name="Hugenholtz P."/>
            <person name="Kyrpides N.C."/>
            <person name="Klenk H.P."/>
            <person name="Lapidus A."/>
        </authorList>
    </citation>
    <scope>NUCLEOTIDE SEQUENCE [LARGE SCALE GENOMIC DNA]</scope>
    <source>
        <strain evidence="2">ATCC 23552 / DSM 43043 / JCM 3097 / NBRC 12989 / 7 KIP</strain>
    </source>
</reference>
<protein>
    <submittedName>
        <fullName evidence="1">Uncharacterized protein</fullName>
    </submittedName>
</protein>
<accession>E6SDX7</accession>
<dbReference type="STRING" id="710696.Intca_0018"/>
<proteinExistence type="predicted"/>
<dbReference type="Proteomes" id="UP000008914">
    <property type="component" value="Chromosome"/>
</dbReference>
<gene>
    <name evidence="1" type="ordered locus">Intca_0018</name>
</gene>
<dbReference type="KEGG" id="ica:Intca_0018"/>
<name>E6SDX7_INTC7</name>
<keyword evidence="2" id="KW-1185">Reference proteome</keyword>
<dbReference type="AlphaFoldDB" id="E6SDX7"/>
<evidence type="ECO:0000313" key="1">
    <source>
        <dbReference type="EMBL" id="ADU46580.1"/>
    </source>
</evidence>
<sequence>MRANDVQAWCDFLEAPRDELHAEMVRLYREACDAQAVLERFAMRFKDAPSTDLRVQHRILSHAMSAIVIEIGMQRRELWRARTP</sequence>
<dbReference type="HOGENOM" id="CLU_2523090_0_0_11"/>
<evidence type="ECO:0000313" key="2">
    <source>
        <dbReference type="Proteomes" id="UP000008914"/>
    </source>
</evidence>
<organism evidence="1 2">
    <name type="scientific">Intrasporangium calvum (strain ATCC 23552 / DSM 43043 / JCM 3097 / NBRC 12989 / NCIMB 10167 / NRRL B-3866 / 7 KIP)</name>
    <dbReference type="NCBI Taxonomy" id="710696"/>
    <lineage>
        <taxon>Bacteria</taxon>
        <taxon>Bacillati</taxon>
        <taxon>Actinomycetota</taxon>
        <taxon>Actinomycetes</taxon>
        <taxon>Micrococcales</taxon>
        <taxon>Intrasporangiaceae</taxon>
        <taxon>Intrasporangium</taxon>
    </lineage>
</organism>
<dbReference type="EMBL" id="CP002343">
    <property type="protein sequence ID" value="ADU46580.1"/>
    <property type="molecule type" value="Genomic_DNA"/>
</dbReference>